<gene>
    <name evidence="1" type="ORF">TUM4630_22290</name>
</gene>
<reference evidence="1 2" key="1">
    <citation type="submission" date="2021-05" db="EMBL/GenBank/DDBJ databases">
        <title>Molecular characterization for Shewanella algae harboring chromosomal blaOXA-55-like strains isolated from clinical and environment sample.</title>
        <authorList>
            <person name="Ohama Y."/>
            <person name="Aoki K."/>
            <person name="Harada S."/>
            <person name="Moriya K."/>
            <person name="Ishii Y."/>
            <person name="Tateda K."/>
        </authorList>
    </citation>
    <scope>NUCLEOTIDE SEQUENCE [LARGE SCALE GENOMIC DNA]</scope>
    <source>
        <strain evidence="1 2">LMG 23746</strain>
    </source>
</reference>
<organism evidence="1 2">
    <name type="scientific">Shewanella algidipiscicola</name>
    <dbReference type="NCBI Taxonomy" id="614070"/>
    <lineage>
        <taxon>Bacteria</taxon>
        <taxon>Pseudomonadati</taxon>
        <taxon>Pseudomonadota</taxon>
        <taxon>Gammaproteobacteria</taxon>
        <taxon>Alteromonadales</taxon>
        <taxon>Shewanellaceae</taxon>
        <taxon>Shewanella</taxon>
    </lineage>
</organism>
<accession>A0ABQ4PJ53</accession>
<proteinExistence type="predicted"/>
<dbReference type="EMBL" id="BPFB01000024">
    <property type="protein sequence ID" value="GIU47696.1"/>
    <property type="molecule type" value="Genomic_DNA"/>
</dbReference>
<protein>
    <submittedName>
        <fullName evidence="1">Uncharacterized protein</fullName>
    </submittedName>
</protein>
<comment type="caution">
    <text evidence="1">The sequence shown here is derived from an EMBL/GenBank/DDBJ whole genome shotgun (WGS) entry which is preliminary data.</text>
</comment>
<dbReference type="Proteomes" id="UP000761574">
    <property type="component" value="Unassembled WGS sequence"/>
</dbReference>
<evidence type="ECO:0000313" key="2">
    <source>
        <dbReference type="Proteomes" id="UP000761574"/>
    </source>
</evidence>
<keyword evidence="2" id="KW-1185">Reference proteome</keyword>
<sequence>MISEALLLASAWLWVPMSHGQALVCHTPELVQCLAQLPGDARQQLPPKRELLKELGHRGAMAKPIDHPEITGVVLLNPDNIPRLLSARWSGELYSLTLDNAVQMTLWHELGHLAVTSSASALLTQHPLSGYQHEWLADIYLVWSLAQQGQGCHLAWQQYHKRNLAVFDNVIALSHWSAPMLVQLLHSYSWQELGQFADFDLLIDEIYPTLQQYQIDELNEFASLLHYLFGQGVNHRLPRYMFWRRAQMADVIRPTLEHLMGKAQALAWLDEQTMSGD</sequence>
<dbReference type="RefSeq" id="WP_119978482.1">
    <property type="nucleotide sequence ID" value="NZ_BPFB01000024.1"/>
</dbReference>
<evidence type="ECO:0000313" key="1">
    <source>
        <dbReference type="EMBL" id="GIU47696.1"/>
    </source>
</evidence>
<name>A0ABQ4PJ53_9GAMM</name>